<feature type="transmembrane region" description="Helical" evidence="2">
    <location>
        <begin position="39"/>
        <end position="54"/>
    </location>
</feature>
<dbReference type="Proteomes" id="UP000267289">
    <property type="component" value="Unassembled WGS sequence"/>
</dbReference>
<evidence type="ECO:0000313" key="4">
    <source>
        <dbReference type="Proteomes" id="UP000267289"/>
    </source>
</evidence>
<keyword evidence="2" id="KW-0812">Transmembrane</keyword>
<dbReference type="OrthoDB" id="4706921at2"/>
<name>A0A498QAY0_9MYCO</name>
<evidence type="ECO:0000313" key="3">
    <source>
        <dbReference type="EMBL" id="VBA42451.1"/>
    </source>
</evidence>
<reference evidence="3 4" key="1">
    <citation type="submission" date="2018-09" db="EMBL/GenBank/DDBJ databases">
        <authorList>
            <person name="Tagini F."/>
        </authorList>
    </citation>
    <scope>NUCLEOTIDE SEQUENCE [LARGE SCALE GENOMIC DNA]</scope>
    <source>
        <strain evidence="3 4">MK13</strain>
    </source>
</reference>
<feature type="transmembrane region" description="Helical" evidence="2">
    <location>
        <begin position="172"/>
        <end position="190"/>
    </location>
</feature>
<organism evidence="3 4">
    <name type="scientific">Mycobacterium innocens</name>
    <dbReference type="NCBI Taxonomy" id="2341083"/>
    <lineage>
        <taxon>Bacteria</taxon>
        <taxon>Bacillati</taxon>
        <taxon>Actinomycetota</taxon>
        <taxon>Actinomycetes</taxon>
        <taxon>Mycobacteriales</taxon>
        <taxon>Mycobacteriaceae</taxon>
        <taxon>Mycobacterium</taxon>
    </lineage>
</organism>
<dbReference type="AlphaFoldDB" id="A0A498QAY0"/>
<keyword evidence="2" id="KW-1133">Transmembrane helix</keyword>
<feature type="transmembrane region" description="Helical" evidence="2">
    <location>
        <begin position="66"/>
        <end position="89"/>
    </location>
</feature>
<dbReference type="RefSeq" id="WP_075541443.1">
    <property type="nucleotide sequence ID" value="NZ_UPHQ01000216.1"/>
</dbReference>
<feature type="compositionally biased region" description="Acidic residues" evidence="1">
    <location>
        <begin position="1"/>
        <end position="27"/>
    </location>
</feature>
<evidence type="ECO:0000256" key="1">
    <source>
        <dbReference type="SAM" id="MobiDB-lite"/>
    </source>
</evidence>
<keyword evidence="4" id="KW-1185">Reference proteome</keyword>
<dbReference type="EMBL" id="UPHQ01000216">
    <property type="protein sequence ID" value="VBA42451.1"/>
    <property type="molecule type" value="Genomic_DNA"/>
</dbReference>
<gene>
    <name evidence="3" type="ORF">LAUMK13_04035</name>
</gene>
<keyword evidence="2" id="KW-0472">Membrane</keyword>
<feature type="transmembrane region" description="Helical" evidence="2">
    <location>
        <begin position="109"/>
        <end position="129"/>
    </location>
</feature>
<protein>
    <submittedName>
        <fullName evidence="3">Uncharacterized protein</fullName>
    </submittedName>
</protein>
<proteinExistence type="predicted"/>
<sequence length="304" mass="32900">MADQEPCDGDQPDQIDDDMPDTGEDESTPARRVAGWQRALRWVAWLTFLGLAIANCDRESFGPLELLALAAAIGISAWCLATPLGGALVAMDEAADVHGTFVSRTNWGLLLIGVALTVGGSGAIGAIVCDLSTGRATVHDVLTDIGTFVAGWTSEALSGWSYDAHLEHTHAYALFVLVVPGLLLLWWNFVPLVKRGCEFRVEPDASISVRGPRGWGQLLEYDLEYDYAAVTADGTTIRFTSAGDATPAIILPQARVFSRETGTRLRRQVSAELFRQRLARHGFTIEVIDAKRGSFRGRRGLGAM</sequence>
<accession>A0A498QAY0</accession>
<feature type="region of interest" description="Disordered" evidence="1">
    <location>
        <begin position="1"/>
        <end position="30"/>
    </location>
</feature>
<evidence type="ECO:0000256" key="2">
    <source>
        <dbReference type="SAM" id="Phobius"/>
    </source>
</evidence>